<dbReference type="Pfam" id="PF00403">
    <property type="entry name" value="HMA"/>
    <property type="match status" value="1"/>
</dbReference>
<dbReference type="InterPro" id="IPR051014">
    <property type="entry name" value="Cation_Transport_ATPase_IB"/>
</dbReference>
<dbReference type="CDD" id="cd00371">
    <property type="entry name" value="HMA"/>
    <property type="match status" value="1"/>
</dbReference>
<sequence>MVEPNECELKVKGMDCPSCAMNVENAVKKLDGVSDISVNFITRKAAIKYDSSRINTSQIIGAIENAGYNAIEEGKEINHEESCSSCATDIFEEKPSIWKQRSTLIIALSSVLLTLGLYIEFVLGMQLQANILYLMVTVVSGYSIMKKGLLALLKKRLDMNFLMTIAAVGAFSIGHGEEGASVVYLFFIAEFLEDYAGERARKSIGALIKLAPETAGCKEKWKGGKPACSRCEYK</sequence>
<dbReference type="GO" id="GO:0005524">
    <property type="term" value="F:ATP binding"/>
    <property type="evidence" value="ECO:0007669"/>
    <property type="project" value="UniProtKB-KW"/>
</dbReference>
<feature type="transmembrane region" description="Helical" evidence="9">
    <location>
        <begin position="104"/>
        <end position="125"/>
    </location>
</feature>
<comment type="caution">
    <text evidence="11">The sequence shown here is derived from an EMBL/GenBank/DDBJ whole genome shotgun (WGS) entry which is preliminary data.</text>
</comment>
<dbReference type="FunFam" id="3.30.70.100:FF:000005">
    <property type="entry name" value="Copper-exporting P-type ATPase A"/>
    <property type="match status" value="1"/>
</dbReference>
<evidence type="ECO:0000256" key="2">
    <source>
        <dbReference type="ARBA" id="ARBA00006024"/>
    </source>
</evidence>
<accession>A0A0N8KR02</accession>
<dbReference type="InterPro" id="IPR006121">
    <property type="entry name" value="HMA_dom"/>
</dbReference>
<comment type="subcellular location">
    <subcellularLocation>
        <location evidence="1">Cell membrane</location>
        <topology evidence="1">Multi-pass membrane protein</topology>
    </subcellularLocation>
</comment>
<dbReference type="PROSITE" id="PS01047">
    <property type="entry name" value="HMA_1"/>
    <property type="match status" value="1"/>
</dbReference>
<keyword evidence="4" id="KW-0597">Phosphoprotein</keyword>
<keyword evidence="6" id="KW-0547">Nucleotide-binding</keyword>
<keyword evidence="9" id="KW-1133">Transmembrane helix</keyword>
<dbReference type="PANTHER" id="PTHR48085:SF5">
    <property type="entry name" value="CADMIUM_ZINC-TRANSPORTING ATPASE HMA4-RELATED"/>
    <property type="match status" value="1"/>
</dbReference>
<keyword evidence="8" id="KW-1278">Translocase</keyword>
<dbReference type="InterPro" id="IPR027256">
    <property type="entry name" value="P-typ_ATPase_IB"/>
</dbReference>
<organism evidence="11 12">
    <name type="scientific">Candidatus Methanoperedens nitratireducens</name>
    <dbReference type="NCBI Taxonomy" id="1392998"/>
    <lineage>
        <taxon>Archaea</taxon>
        <taxon>Methanobacteriati</taxon>
        <taxon>Methanobacteriota</taxon>
        <taxon>Stenosarchaea group</taxon>
        <taxon>Methanomicrobia</taxon>
        <taxon>Methanosarcinales</taxon>
        <taxon>ANME-2 cluster</taxon>
        <taxon>Candidatus Methanoperedentaceae</taxon>
        <taxon>Candidatus Methanoperedens</taxon>
    </lineage>
</organism>
<keyword evidence="9" id="KW-0472">Membrane</keyword>
<evidence type="ECO:0000313" key="12">
    <source>
        <dbReference type="Proteomes" id="UP000050360"/>
    </source>
</evidence>
<dbReference type="InterPro" id="IPR036163">
    <property type="entry name" value="HMA_dom_sf"/>
</dbReference>
<evidence type="ECO:0000256" key="3">
    <source>
        <dbReference type="ARBA" id="ARBA00022475"/>
    </source>
</evidence>
<keyword evidence="5" id="KW-0479">Metal-binding</keyword>
<dbReference type="GO" id="GO:0015086">
    <property type="term" value="F:cadmium ion transmembrane transporter activity"/>
    <property type="evidence" value="ECO:0007669"/>
    <property type="project" value="TreeGrafter"/>
</dbReference>
<keyword evidence="9" id="KW-0812">Transmembrane</keyword>
<reference evidence="11 12" key="1">
    <citation type="submission" date="2015-09" db="EMBL/GenBank/DDBJ databases">
        <title>A metagenomics-based metabolic model of nitrate-dependent anaerobic oxidation of methane by Methanoperedens-like archaea.</title>
        <authorList>
            <person name="Arshad A."/>
            <person name="Speth D.R."/>
            <person name="De Graaf R.M."/>
            <person name="Op Den Camp H.J."/>
            <person name="Jetten M.S."/>
            <person name="Welte C.U."/>
        </authorList>
    </citation>
    <scope>NUCLEOTIDE SEQUENCE [LARGE SCALE GENOMIC DNA]</scope>
</reference>
<dbReference type="PANTHER" id="PTHR48085">
    <property type="entry name" value="CADMIUM/ZINC-TRANSPORTING ATPASE HMA2-RELATED"/>
    <property type="match status" value="1"/>
</dbReference>
<dbReference type="EMBL" id="LKCM01000137">
    <property type="protein sequence ID" value="KPQ43570.1"/>
    <property type="molecule type" value="Genomic_DNA"/>
</dbReference>
<dbReference type="GO" id="GO:0005886">
    <property type="term" value="C:plasma membrane"/>
    <property type="evidence" value="ECO:0007669"/>
    <property type="project" value="UniProtKB-SubCell"/>
</dbReference>
<keyword evidence="7" id="KW-0067">ATP-binding</keyword>
<evidence type="ECO:0000256" key="1">
    <source>
        <dbReference type="ARBA" id="ARBA00004651"/>
    </source>
</evidence>
<evidence type="ECO:0000313" key="11">
    <source>
        <dbReference type="EMBL" id="KPQ43570.1"/>
    </source>
</evidence>
<dbReference type="AlphaFoldDB" id="A0A0N8KR02"/>
<dbReference type="InterPro" id="IPR017969">
    <property type="entry name" value="Heavy-metal-associated_CS"/>
</dbReference>
<evidence type="ECO:0000259" key="10">
    <source>
        <dbReference type="PROSITE" id="PS50846"/>
    </source>
</evidence>
<dbReference type="PROSITE" id="PS50846">
    <property type="entry name" value="HMA_2"/>
    <property type="match status" value="1"/>
</dbReference>
<name>A0A0N8KR02_9EURY</name>
<feature type="domain" description="HMA" evidence="10">
    <location>
        <begin position="5"/>
        <end position="71"/>
    </location>
</feature>
<evidence type="ECO:0000256" key="6">
    <source>
        <dbReference type="ARBA" id="ARBA00022741"/>
    </source>
</evidence>
<dbReference type="SUPFAM" id="SSF55008">
    <property type="entry name" value="HMA, heavy metal-associated domain"/>
    <property type="match status" value="1"/>
</dbReference>
<proteinExistence type="inferred from homology"/>
<comment type="similarity">
    <text evidence="2">Belongs to the cation transport ATPase (P-type) (TC 3.A.3) family. Type IB subfamily.</text>
</comment>
<evidence type="ECO:0000256" key="5">
    <source>
        <dbReference type="ARBA" id="ARBA00022723"/>
    </source>
</evidence>
<gene>
    <name evidence="11" type="ORF">MPEBLZ_01753</name>
</gene>
<dbReference type="Gene3D" id="3.30.70.100">
    <property type="match status" value="1"/>
</dbReference>
<evidence type="ECO:0000256" key="9">
    <source>
        <dbReference type="SAM" id="Phobius"/>
    </source>
</evidence>
<evidence type="ECO:0000256" key="7">
    <source>
        <dbReference type="ARBA" id="ARBA00022840"/>
    </source>
</evidence>
<dbReference type="PRINTS" id="PR00941">
    <property type="entry name" value="CDATPASE"/>
</dbReference>
<dbReference type="GO" id="GO:0019829">
    <property type="term" value="F:ATPase-coupled monoatomic cation transmembrane transporter activity"/>
    <property type="evidence" value="ECO:0007669"/>
    <property type="project" value="InterPro"/>
</dbReference>
<dbReference type="Proteomes" id="UP000050360">
    <property type="component" value="Unassembled WGS sequence"/>
</dbReference>
<dbReference type="GO" id="GO:0046872">
    <property type="term" value="F:metal ion binding"/>
    <property type="evidence" value="ECO:0007669"/>
    <property type="project" value="UniProtKB-KW"/>
</dbReference>
<protein>
    <submittedName>
        <fullName evidence="11">Copper-exporting ATPase</fullName>
    </submittedName>
</protein>
<feature type="transmembrane region" description="Helical" evidence="9">
    <location>
        <begin position="131"/>
        <end position="153"/>
    </location>
</feature>
<evidence type="ECO:0000256" key="8">
    <source>
        <dbReference type="ARBA" id="ARBA00022967"/>
    </source>
</evidence>
<evidence type="ECO:0000256" key="4">
    <source>
        <dbReference type="ARBA" id="ARBA00022553"/>
    </source>
</evidence>
<keyword evidence="3" id="KW-1003">Cell membrane</keyword>